<dbReference type="EMBL" id="KI669495">
    <property type="protein sequence ID" value="OCF36611.1"/>
    <property type="molecule type" value="Genomic_DNA"/>
</dbReference>
<reference evidence="3 4" key="1">
    <citation type="submission" date="2013-07" db="EMBL/GenBank/DDBJ databases">
        <title>The Genome Sequence of Cryptococcus heveanensis BCC8398.</title>
        <authorList>
            <consortium name="The Broad Institute Genome Sequencing Platform"/>
            <person name="Cuomo C."/>
            <person name="Litvintseva A."/>
            <person name="Chen Y."/>
            <person name="Heitman J."/>
            <person name="Sun S."/>
            <person name="Springer D."/>
            <person name="Dromer F."/>
            <person name="Young S.K."/>
            <person name="Zeng Q."/>
            <person name="Gargeya S."/>
            <person name="Fitzgerald M."/>
            <person name="Abouelleil A."/>
            <person name="Alvarado L."/>
            <person name="Berlin A.M."/>
            <person name="Chapman S.B."/>
            <person name="Dewar J."/>
            <person name="Goldberg J."/>
            <person name="Griggs A."/>
            <person name="Gujja S."/>
            <person name="Hansen M."/>
            <person name="Howarth C."/>
            <person name="Imamovic A."/>
            <person name="Larimer J."/>
            <person name="McCowan C."/>
            <person name="Murphy C."/>
            <person name="Pearson M."/>
            <person name="Priest M."/>
            <person name="Roberts A."/>
            <person name="Saif S."/>
            <person name="Shea T."/>
            <person name="Sykes S."/>
            <person name="Wortman J."/>
            <person name="Nusbaum C."/>
            <person name="Birren B."/>
        </authorList>
    </citation>
    <scope>NUCLEOTIDE SEQUENCE [LARGE SCALE GENOMIC DNA]</scope>
    <source>
        <strain evidence="3 4">BCC8398</strain>
    </source>
</reference>
<feature type="compositionally biased region" description="Basic and acidic residues" evidence="2">
    <location>
        <begin position="1"/>
        <end position="10"/>
    </location>
</feature>
<dbReference type="GO" id="GO:0032982">
    <property type="term" value="C:myosin filament"/>
    <property type="evidence" value="ECO:0007669"/>
    <property type="project" value="TreeGrafter"/>
</dbReference>
<dbReference type="CDD" id="cd06503">
    <property type="entry name" value="ATP-synt_Fo_b"/>
    <property type="match status" value="1"/>
</dbReference>
<feature type="region of interest" description="Disordered" evidence="2">
    <location>
        <begin position="1144"/>
        <end position="1251"/>
    </location>
</feature>
<keyword evidence="4" id="KW-1185">Reference proteome</keyword>
<dbReference type="STRING" id="1296120.A0A1B9H014"/>
<gene>
    <name evidence="3" type="ORF">I316_01863</name>
</gene>
<accession>A0A1B9H014</accession>
<organism evidence="3 4">
    <name type="scientific">Kwoniella heveanensis BCC8398</name>
    <dbReference type="NCBI Taxonomy" id="1296120"/>
    <lineage>
        <taxon>Eukaryota</taxon>
        <taxon>Fungi</taxon>
        <taxon>Dikarya</taxon>
        <taxon>Basidiomycota</taxon>
        <taxon>Agaricomycotina</taxon>
        <taxon>Tremellomycetes</taxon>
        <taxon>Tremellales</taxon>
        <taxon>Cryptococcaceae</taxon>
        <taxon>Kwoniella</taxon>
    </lineage>
</organism>
<dbReference type="Proteomes" id="UP000092666">
    <property type="component" value="Unassembled WGS sequence"/>
</dbReference>
<keyword evidence="1" id="KW-0175">Coiled coil</keyword>
<feature type="compositionally biased region" description="Polar residues" evidence="2">
    <location>
        <begin position="658"/>
        <end position="675"/>
    </location>
</feature>
<feature type="region of interest" description="Disordered" evidence="2">
    <location>
        <begin position="983"/>
        <end position="1020"/>
    </location>
</feature>
<feature type="compositionally biased region" description="Polar residues" evidence="2">
    <location>
        <begin position="1220"/>
        <end position="1232"/>
    </location>
</feature>
<dbReference type="GO" id="GO:0051015">
    <property type="term" value="F:actin filament binding"/>
    <property type="evidence" value="ECO:0007669"/>
    <property type="project" value="TreeGrafter"/>
</dbReference>
<feature type="coiled-coil region" evidence="1">
    <location>
        <begin position="347"/>
        <end position="374"/>
    </location>
</feature>
<reference evidence="4" key="2">
    <citation type="submission" date="2013-12" db="EMBL/GenBank/DDBJ databases">
        <title>Evolution of pathogenesis and genome organization in the Tremellales.</title>
        <authorList>
            <person name="Cuomo C."/>
            <person name="Litvintseva A."/>
            <person name="Heitman J."/>
            <person name="Chen Y."/>
            <person name="Sun S."/>
            <person name="Springer D."/>
            <person name="Dromer F."/>
            <person name="Young S."/>
            <person name="Zeng Q."/>
            <person name="Chapman S."/>
            <person name="Gujja S."/>
            <person name="Saif S."/>
            <person name="Birren B."/>
        </authorList>
    </citation>
    <scope>NUCLEOTIDE SEQUENCE [LARGE SCALE GENOMIC DNA]</scope>
    <source>
        <strain evidence="4">BCC8398</strain>
    </source>
</reference>
<feature type="region of interest" description="Disordered" evidence="2">
    <location>
        <begin position="1"/>
        <end position="53"/>
    </location>
</feature>
<dbReference type="GO" id="GO:0005737">
    <property type="term" value="C:cytoplasm"/>
    <property type="evidence" value="ECO:0007669"/>
    <property type="project" value="TreeGrafter"/>
</dbReference>
<evidence type="ECO:0000256" key="1">
    <source>
        <dbReference type="SAM" id="Coils"/>
    </source>
</evidence>
<evidence type="ECO:0000313" key="4">
    <source>
        <dbReference type="Proteomes" id="UP000092666"/>
    </source>
</evidence>
<feature type="region of interest" description="Disordered" evidence="2">
    <location>
        <begin position="483"/>
        <end position="512"/>
    </location>
</feature>
<dbReference type="PANTHER" id="PTHR45615:SF40">
    <property type="entry name" value="MYOSIN HEAVY CHAIN, NON-MUSCLE"/>
    <property type="match status" value="1"/>
</dbReference>
<feature type="compositionally biased region" description="Polar residues" evidence="2">
    <location>
        <begin position="1241"/>
        <end position="1250"/>
    </location>
</feature>
<protein>
    <submittedName>
        <fullName evidence="3">Uncharacterized protein</fullName>
    </submittedName>
</protein>
<feature type="region of interest" description="Disordered" evidence="2">
    <location>
        <begin position="658"/>
        <end position="707"/>
    </location>
</feature>
<sequence>MDSPTSDRDSSLSSSSSSPDRNHHNDDNGELSPNPNPNPNPNPISVHPPESPSASAFFLRTAETLDGLAKQLGDIKDDAEGQEASSLRCCCGGGGEGGIVSGGCRMIRERDRMEDKLKLSGEIGNALLQRYEALERKYQREVEQYEHQLEVKKTSLAESVKRVNNLEKANHQHLQKFAEMSKKTEALEKRYTQAMHTQTLTQQSLTHVRAELTTLRATTARQNIALASGAGVEQRLADAEKRYEDARDLAENETKKTRDEMRKRKRAEKRIEELENQVKITVKEVEDIKEARAKDAQDLLANAKERLSELHSELSETFRADSPADMPEYQRTLEDLVANNTLLKHDVAELSHSLAESRDEARVMKEEVEELRSVIGTVGRMSPLNGMPPRLASELGSNHSLHTRTESSPIFAWGAGQGHGERGSWQRMSVASSSRTGGMSAWEHHRKMSIAASFTSTSTADGVTPPGLGMGPIGEFGGVLMNEDGSRAGTLSPPPLDGRQSPKFRTSPSGGIGYVLNGVPKIKPPGHVRPALARSFSTNTDRRARRSYASQGVGPIAEWSGAEETANTSTDGPPSPGADYFRAAEANRKRRSLMLARRSTMSPNGSTEYSPNASNTLVEESITAGYPSPMSDSALTNTSPKRAKRKTLLLLTKSQGVQTDPVENNAPTEITPSVNSRRESLHAQGAVATSTGTSPIPPSEDHSETSSITDTRAGILLVVIEHMSKMLARLRDADVPTLNKRLKKHNLPGDVGHLSQSTMRSLQQEVAELRNQFKGIHHLGGIDRKDFNLLLRLFKDVFSDLVDLQAIVNDVTINPSLAKKLQKAAFKDEEEEAARAAKQASGLGWIAAPITKFFVTPADGAGNESTIAPQPGKGIERGRLQPVPVKAAPKQQATASATTTHVSVEFGGTGISRRATPAMMTGAAGVSDMLPPSPVPAIEGDRSKLTLSTGPGTGLEGGLAPPTARTVRRSKSRANRNELLGIFAGAPPRPATPAGGEPWTVLGQGHAQPSSSSGATGGKTLRSVSSQYFADKTIRAPREATDQRKRLSAVVDAIIDDSANQLASDHAHYHDSNAAVVGSYDPPLLERTLRPRGLSDSSIRSTFVSHANADPVEQAEMRGGRAPAYGSVVGGGMLQNLSRKWYEFRGPSTNEPSPVNPDGVAAATTAAPAAPPRPVEDRAGSTPNVTASTDPSDQARSPPRPIPVSPNTRSSSISTTASSFRNTVSASASPSKRGSRARAISPTTVSSSQTGLFGLLATSLAGAGAVAGEMGSAGEDDHEDEMVGASLRQQTLVRGRSGGKGWE</sequence>
<feature type="compositionally biased region" description="Polar residues" evidence="2">
    <location>
        <begin position="1181"/>
        <end position="1195"/>
    </location>
</feature>
<name>A0A1B9H014_9TREE</name>
<feature type="compositionally biased region" description="Basic and acidic residues" evidence="2">
    <location>
        <begin position="245"/>
        <end position="262"/>
    </location>
</feature>
<feature type="region of interest" description="Disordered" evidence="2">
    <location>
        <begin position="948"/>
        <end position="971"/>
    </location>
</feature>
<feature type="coiled-coil region" evidence="1">
    <location>
        <begin position="124"/>
        <end position="183"/>
    </location>
</feature>
<feature type="compositionally biased region" description="Low complexity" evidence="2">
    <location>
        <begin position="1208"/>
        <end position="1219"/>
    </location>
</feature>
<dbReference type="PANTHER" id="PTHR45615">
    <property type="entry name" value="MYOSIN HEAVY CHAIN, NON-MUSCLE"/>
    <property type="match status" value="1"/>
</dbReference>
<evidence type="ECO:0000313" key="3">
    <source>
        <dbReference type="EMBL" id="OCF36611.1"/>
    </source>
</evidence>
<dbReference type="GO" id="GO:0016460">
    <property type="term" value="C:myosin II complex"/>
    <property type="evidence" value="ECO:0007669"/>
    <property type="project" value="TreeGrafter"/>
</dbReference>
<feature type="region of interest" description="Disordered" evidence="2">
    <location>
        <begin position="1268"/>
        <end position="1303"/>
    </location>
</feature>
<evidence type="ECO:0000256" key="2">
    <source>
        <dbReference type="SAM" id="MobiDB-lite"/>
    </source>
</evidence>
<proteinExistence type="predicted"/>
<dbReference type="OrthoDB" id="4088568at2759"/>
<dbReference type="GO" id="GO:0000146">
    <property type="term" value="F:microfilament motor activity"/>
    <property type="evidence" value="ECO:0007669"/>
    <property type="project" value="TreeGrafter"/>
</dbReference>
<feature type="region of interest" description="Disordered" evidence="2">
    <location>
        <begin position="245"/>
        <end position="266"/>
    </location>
</feature>
<feature type="region of interest" description="Disordered" evidence="2">
    <location>
        <begin position="525"/>
        <end position="580"/>
    </location>
</feature>